<evidence type="ECO:0000256" key="1">
    <source>
        <dbReference type="ARBA" id="ARBA00002624"/>
    </source>
</evidence>
<keyword evidence="20 29" id="KW-0472">Membrane</keyword>
<comment type="similarity">
    <text evidence="4">In the C-terminal section; belongs to the transpeptidase family.</text>
</comment>
<dbReference type="SUPFAM" id="SSF53955">
    <property type="entry name" value="Lysozyme-like"/>
    <property type="match status" value="1"/>
</dbReference>
<evidence type="ECO:0000313" key="34">
    <source>
        <dbReference type="Proteomes" id="UP000032749"/>
    </source>
</evidence>
<keyword evidence="15" id="KW-0378">Hydrolase</keyword>
<reference evidence="33 34" key="1">
    <citation type="journal article" date="2013" name="Nat. Commun.">
        <title>Genome sequence and functional genomic analysis of the oil-degrading bacterium Oleispira antarctica.</title>
        <authorList>
            <person name="Kube M."/>
            <person name="Chernikova T.N."/>
            <person name="Al-Ramahi Y."/>
            <person name="Beloqui A."/>
            <person name="Lopez-Cortez N."/>
            <person name="Guazzaroni M.E."/>
            <person name="Heipieper H.J."/>
            <person name="Klages S."/>
            <person name="Kotsyurbenko O.R."/>
            <person name="Langer I."/>
            <person name="Nechitaylo T.Y."/>
            <person name="Lunsdorf H."/>
            <person name="Fernandez M."/>
            <person name="Juarez S."/>
            <person name="Ciordia S."/>
            <person name="Singer A."/>
            <person name="Kagan O."/>
            <person name="Egorova O."/>
            <person name="Petit P.A."/>
            <person name="Stogios P."/>
            <person name="Kim Y."/>
            <person name="Tchigvintsev A."/>
            <person name="Flick R."/>
            <person name="Denaro R."/>
            <person name="Genovese M."/>
            <person name="Albar J.P."/>
            <person name="Reva O.N."/>
            <person name="Martinez-Gomariz M."/>
            <person name="Tran H."/>
            <person name="Ferrer M."/>
            <person name="Savchenko A."/>
            <person name="Yakunin A.F."/>
            <person name="Yakimov M.M."/>
            <person name="Golyshina O.V."/>
            <person name="Reinhardt R."/>
            <person name="Golyshin P.N."/>
        </authorList>
    </citation>
    <scope>NUCLEOTIDE SEQUENCE [LARGE SCALE GENOMIC DNA]</scope>
</reference>
<keyword evidence="9" id="KW-0997">Cell inner membrane</keyword>
<feature type="domain" description="Penicillin-binding protein OB-like" evidence="32">
    <location>
        <begin position="355"/>
        <end position="453"/>
    </location>
</feature>
<evidence type="ECO:0000256" key="11">
    <source>
        <dbReference type="ARBA" id="ARBA00022670"/>
    </source>
</evidence>
<evidence type="ECO:0000259" key="31">
    <source>
        <dbReference type="Pfam" id="PF00912"/>
    </source>
</evidence>
<evidence type="ECO:0000256" key="14">
    <source>
        <dbReference type="ARBA" id="ARBA00022692"/>
    </source>
</evidence>
<evidence type="ECO:0000259" key="32">
    <source>
        <dbReference type="Pfam" id="PF17092"/>
    </source>
</evidence>
<feature type="domain" description="Glycosyl transferase family 51" evidence="31">
    <location>
        <begin position="57"/>
        <end position="233"/>
    </location>
</feature>
<dbReference type="Gene3D" id="1.10.3810.10">
    <property type="entry name" value="Biosynthetic peptidoglycan transglycosylase-like"/>
    <property type="match status" value="1"/>
</dbReference>
<evidence type="ECO:0000256" key="24">
    <source>
        <dbReference type="ARBA" id="ARBA00034000"/>
    </source>
</evidence>
<dbReference type="Pfam" id="PF17092">
    <property type="entry name" value="PCB_OB"/>
    <property type="match status" value="1"/>
</dbReference>
<evidence type="ECO:0000256" key="25">
    <source>
        <dbReference type="ARBA" id="ARBA00044770"/>
    </source>
</evidence>
<dbReference type="KEGG" id="oai:OLEAN_C36410"/>
<dbReference type="GO" id="GO:0030288">
    <property type="term" value="C:outer membrane-bounded periplasmic space"/>
    <property type="evidence" value="ECO:0007669"/>
    <property type="project" value="TreeGrafter"/>
</dbReference>
<dbReference type="GO" id="GO:0008658">
    <property type="term" value="F:penicillin binding"/>
    <property type="evidence" value="ECO:0007669"/>
    <property type="project" value="InterPro"/>
</dbReference>
<keyword evidence="10" id="KW-0121">Carboxypeptidase</keyword>
<dbReference type="GO" id="GO:0008955">
    <property type="term" value="F:peptidoglycan glycosyltransferase activity"/>
    <property type="evidence" value="ECO:0007669"/>
    <property type="project" value="UniProtKB-EC"/>
</dbReference>
<dbReference type="InterPro" id="IPR036950">
    <property type="entry name" value="PBP_transglycosylase"/>
</dbReference>
<comment type="pathway">
    <text evidence="27">Glycan biosynthesis.</text>
</comment>
<dbReference type="PANTHER" id="PTHR32282:SF27">
    <property type="entry name" value="PENICILLIN-BINDING PROTEIN 1A"/>
    <property type="match status" value="1"/>
</dbReference>
<dbReference type="NCBIfam" id="TIGR02074">
    <property type="entry name" value="PBP_1a_fam"/>
    <property type="match status" value="1"/>
</dbReference>
<dbReference type="SUPFAM" id="SSF56601">
    <property type="entry name" value="beta-lactamase/transpeptidase-like"/>
    <property type="match status" value="1"/>
</dbReference>
<comment type="subcellular location">
    <subcellularLocation>
        <location evidence="2">Cell inner membrane</location>
        <topology evidence="2">Single-pass type II membrane protein</topology>
    </subcellularLocation>
</comment>
<comment type="catalytic activity">
    <reaction evidence="24">
        <text>Preferential cleavage: (Ac)2-L-Lys-D-Ala-|-D-Ala. Also transpeptidation of peptidyl-alanyl moieties that are N-acyl substituents of D-alanine.</text>
        <dbReference type="EC" id="3.4.16.4"/>
    </reaction>
</comment>
<dbReference type="PATRIC" id="fig|698738.3.peg.3788"/>
<dbReference type="InterPro" id="IPR031376">
    <property type="entry name" value="PCB_OB"/>
</dbReference>
<dbReference type="Pfam" id="PF00905">
    <property type="entry name" value="Transpeptidase"/>
    <property type="match status" value="1"/>
</dbReference>
<dbReference type="GO" id="GO:0009002">
    <property type="term" value="F:serine-type D-Ala-D-Ala carboxypeptidase activity"/>
    <property type="evidence" value="ECO:0007669"/>
    <property type="project" value="UniProtKB-EC"/>
</dbReference>
<evidence type="ECO:0000256" key="10">
    <source>
        <dbReference type="ARBA" id="ARBA00022645"/>
    </source>
</evidence>
<comment type="pathway">
    <text evidence="3">Cell wall biogenesis; peptidoglycan biosynthesis.</text>
</comment>
<keyword evidence="12 33" id="KW-0328">Glycosyltransferase</keyword>
<keyword evidence="34" id="KW-1185">Reference proteome</keyword>
<dbReference type="EC" id="3.4.16.4" evidence="6"/>
<dbReference type="HOGENOM" id="CLU_006354_2_4_6"/>
<comment type="catalytic activity">
    <reaction evidence="26">
        <text>[GlcNAc-(1-&gt;4)-Mur2Ac(oyl-L-Ala-gamma-D-Glu-L-Lys-D-Ala-D-Ala)](n)-di-trans,octa-cis-undecaprenyl diphosphate + beta-D-GlcNAc-(1-&gt;4)-Mur2Ac(oyl-L-Ala-gamma-D-Glu-L-Lys-D-Ala-D-Ala)-di-trans,octa-cis-undecaprenyl diphosphate = [GlcNAc-(1-&gt;4)-Mur2Ac(oyl-L-Ala-gamma-D-Glu-L-Lys-D-Ala-D-Ala)](n+1)-di-trans,octa-cis-undecaprenyl diphosphate + di-trans,octa-cis-undecaprenyl diphosphate + H(+)</text>
        <dbReference type="Rhea" id="RHEA:23708"/>
        <dbReference type="Rhea" id="RHEA-COMP:9602"/>
        <dbReference type="Rhea" id="RHEA-COMP:9603"/>
        <dbReference type="ChEBI" id="CHEBI:15378"/>
        <dbReference type="ChEBI" id="CHEBI:58405"/>
        <dbReference type="ChEBI" id="CHEBI:60033"/>
        <dbReference type="ChEBI" id="CHEBI:78435"/>
        <dbReference type="EC" id="2.4.99.28"/>
    </reaction>
</comment>
<keyword evidence="22" id="KW-0511">Multifunctional enzyme</keyword>
<proteinExistence type="inferred from homology"/>
<dbReference type="PANTHER" id="PTHR32282">
    <property type="entry name" value="BINDING PROTEIN TRANSPEPTIDASE, PUTATIVE-RELATED"/>
    <property type="match status" value="1"/>
</dbReference>
<dbReference type="GO" id="GO:0009252">
    <property type="term" value="P:peptidoglycan biosynthetic process"/>
    <property type="evidence" value="ECO:0007669"/>
    <property type="project" value="UniProtKB-UniPathway"/>
</dbReference>
<dbReference type="GO" id="GO:0071555">
    <property type="term" value="P:cell wall organization"/>
    <property type="evidence" value="ECO:0007669"/>
    <property type="project" value="UniProtKB-KW"/>
</dbReference>
<keyword evidence="13 33" id="KW-0808">Transferase</keyword>
<dbReference type="AlphaFoldDB" id="R4YRU3"/>
<comment type="similarity">
    <text evidence="5">In the N-terminal section; belongs to the glycosyltransferase 51 family.</text>
</comment>
<evidence type="ECO:0000256" key="5">
    <source>
        <dbReference type="ARBA" id="ARBA00007739"/>
    </source>
</evidence>
<dbReference type="FunFam" id="1.10.3810.10:FF:000003">
    <property type="entry name" value="Penicillin-binding protein 1a"/>
    <property type="match status" value="1"/>
</dbReference>
<evidence type="ECO:0000256" key="20">
    <source>
        <dbReference type="ARBA" id="ARBA00023136"/>
    </source>
</evidence>
<evidence type="ECO:0000256" key="2">
    <source>
        <dbReference type="ARBA" id="ARBA00004249"/>
    </source>
</evidence>
<dbReference type="InterPro" id="IPR012338">
    <property type="entry name" value="Beta-lactam/transpept-like"/>
</dbReference>
<dbReference type="EC" id="2.4.99.28" evidence="25"/>
<evidence type="ECO:0000256" key="22">
    <source>
        <dbReference type="ARBA" id="ARBA00023268"/>
    </source>
</evidence>
<dbReference type="UniPathway" id="UPA00219"/>
<feature type="domain" description="Penicillin-binding protein transpeptidase" evidence="30">
    <location>
        <begin position="457"/>
        <end position="637"/>
    </location>
</feature>
<keyword evidence="8" id="KW-1003">Cell membrane</keyword>
<gene>
    <name evidence="33" type="primary">mrcA</name>
    <name evidence="33" type="ORF">OLEAN_C36410</name>
</gene>
<dbReference type="Proteomes" id="UP000032749">
    <property type="component" value="Chromosome"/>
</dbReference>
<evidence type="ECO:0000256" key="9">
    <source>
        <dbReference type="ARBA" id="ARBA00022519"/>
    </source>
</evidence>
<dbReference type="InterPro" id="IPR023346">
    <property type="entry name" value="Lysozyme-like_dom_sf"/>
</dbReference>
<dbReference type="InterPro" id="IPR001264">
    <property type="entry name" value="Glyco_trans_51"/>
</dbReference>
<comment type="function">
    <text evidence="1">Cell wall formation. Synthesis of cross-linked peptidoglycan from the lipid intermediates. The enzyme has a penicillin-insensitive transglycosylase N-terminal domain (formation of linear glycan strands) and a penicillin-sensitive transpeptidase C-terminal domain (cross-linking of the peptide subunits).</text>
</comment>
<evidence type="ECO:0000256" key="3">
    <source>
        <dbReference type="ARBA" id="ARBA00004752"/>
    </source>
</evidence>
<evidence type="ECO:0000256" key="7">
    <source>
        <dbReference type="ARBA" id="ARBA00018638"/>
    </source>
</evidence>
<dbReference type="InterPro" id="IPR050396">
    <property type="entry name" value="Glycosyltr_51/Transpeptidase"/>
</dbReference>
<evidence type="ECO:0000256" key="6">
    <source>
        <dbReference type="ARBA" id="ARBA00012448"/>
    </source>
</evidence>
<dbReference type="GO" id="GO:0008360">
    <property type="term" value="P:regulation of cell shape"/>
    <property type="evidence" value="ECO:0007669"/>
    <property type="project" value="UniProtKB-KW"/>
</dbReference>
<dbReference type="GO" id="GO:0006508">
    <property type="term" value="P:proteolysis"/>
    <property type="evidence" value="ECO:0007669"/>
    <property type="project" value="UniProtKB-KW"/>
</dbReference>
<evidence type="ECO:0000256" key="28">
    <source>
        <dbReference type="SAM" id="MobiDB-lite"/>
    </source>
</evidence>
<sequence length="861" mass="95901">MNSSSISKFLFWLIVSVFSGTSLLISAVYLYLTPQLPDIQSLTQIELQIPLRIYTEDGQLISEFGEQRRRPLEYNEIPQQFVHALIAAEDDRFFQHNGVDLKGLTRAAIQLVRTGKKKSGGSTITMQVAKNYYLSSAKTFSRKFTEILLALKIEQELSKEEILELYLNKIYLGKRAYGVEAAAQVYYGVSLSELKLAQLAMLAGLPQAPSAANPINNPRRAKERRNYVLARMHTLGFIDQQQFDDAAKSTIIARYHGLKSEVEGSYIAEMVRHELYQKYGEDTYRLGFRVTTTLNSKAQTQANNALQTGLLKYDRDHGLRTQPNQKLLSPTKLQIYDNEITLTWPTELDDKQDIDWPKTLDDWQEELNSRGQYGLIHPAIVAQVLDSGAWIVSGRKQWSWLPFSGVKWAKPYISVNRVGREPTKTSDVLSQGQIIWVTASAESGLQLAQIPEAEGALISIDPSQGAIRALVGGFSYGLNKYNRATQADRQPGSAFKPFIYSAALANGLTPASIINDAPVVFKDAGLENTWRPENSSGKFYGPTRLREALYKSQNLVSIRILKQIGPRKAINYISPFGFPREKLSKDLSLALGASAVTPLELATGYTVLANGGFQIKPYFIDRIEVGSEEELVFQANPMQACLECTATAENSSQVNDAQSPQDENQALLDAISAPLSEALSAEAVASEAPAVRRLAPRIMDERTHFIMNNMLQDVIKRGTGRRALALNRNDLAGKTGTTNDQKDAWFSGYNRDLVTSVWMGFDQPRSLGRWAFGGNTALPVWVDYMGAMLADKKHNPFPQPDGIVNVRIDPETGLLARPGQKNAIFELFKQEQIPARDSSKQGTAEHNNDDDEEENSPELLF</sequence>
<evidence type="ECO:0000256" key="16">
    <source>
        <dbReference type="ARBA" id="ARBA00022960"/>
    </source>
</evidence>
<evidence type="ECO:0000259" key="30">
    <source>
        <dbReference type="Pfam" id="PF00905"/>
    </source>
</evidence>
<keyword evidence="21" id="KW-0046">Antibiotic resistance</keyword>
<keyword evidence="14 29" id="KW-0812">Transmembrane</keyword>
<dbReference type="STRING" id="698738.OLEAN_C36410"/>
<dbReference type="GO" id="GO:0046677">
    <property type="term" value="P:response to antibiotic"/>
    <property type="evidence" value="ECO:0007669"/>
    <property type="project" value="UniProtKB-KW"/>
</dbReference>
<keyword evidence="23" id="KW-0961">Cell wall biogenesis/degradation</keyword>
<feature type="transmembrane region" description="Helical" evidence="29">
    <location>
        <begin position="9"/>
        <end position="32"/>
    </location>
</feature>
<evidence type="ECO:0000256" key="8">
    <source>
        <dbReference type="ARBA" id="ARBA00022475"/>
    </source>
</evidence>
<keyword evidence="11" id="KW-0645">Protease</keyword>
<organism evidence="33 34">
    <name type="scientific">Oleispira antarctica RB-8</name>
    <dbReference type="NCBI Taxonomy" id="698738"/>
    <lineage>
        <taxon>Bacteria</taxon>
        <taxon>Pseudomonadati</taxon>
        <taxon>Pseudomonadota</taxon>
        <taxon>Gammaproteobacteria</taxon>
        <taxon>Oceanospirillales</taxon>
        <taxon>Oceanospirillaceae</taxon>
        <taxon>Oleispira</taxon>
    </lineage>
</organism>
<feature type="compositionally biased region" description="Acidic residues" evidence="28">
    <location>
        <begin position="848"/>
        <end position="861"/>
    </location>
</feature>
<dbReference type="EMBL" id="FO203512">
    <property type="protein sequence ID" value="CCK77817.1"/>
    <property type="molecule type" value="Genomic_DNA"/>
</dbReference>
<evidence type="ECO:0000256" key="29">
    <source>
        <dbReference type="SAM" id="Phobius"/>
    </source>
</evidence>
<dbReference type="Gene3D" id="3.40.710.10">
    <property type="entry name" value="DD-peptidase/beta-lactamase superfamily"/>
    <property type="match status" value="2"/>
</dbReference>
<evidence type="ECO:0000256" key="18">
    <source>
        <dbReference type="ARBA" id="ARBA00022984"/>
    </source>
</evidence>
<evidence type="ECO:0000256" key="12">
    <source>
        <dbReference type="ARBA" id="ARBA00022676"/>
    </source>
</evidence>
<keyword evidence="17" id="KW-0735">Signal-anchor</keyword>
<dbReference type="InterPro" id="IPR001460">
    <property type="entry name" value="PCN-bd_Tpept"/>
</dbReference>
<keyword evidence="19 29" id="KW-1133">Transmembrane helix</keyword>
<protein>
    <recommendedName>
        <fullName evidence="7">Penicillin-binding protein 1A</fullName>
        <ecNumber evidence="25">2.4.99.28</ecNumber>
        <ecNumber evidence="6">3.4.16.4</ecNumber>
    </recommendedName>
</protein>
<evidence type="ECO:0000313" key="33">
    <source>
        <dbReference type="EMBL" id="CCK77817.1"/>
    </source>
</evidence>
<dbReference type="Pfam" id="PF00912">
    <property type="entry name" value="Transgly"/>
    <property type="match status" value="1"/>
</dbReference>
<keyword evidence="16" id="KW-0133">Cell shape</keyword>
<evidence type="ECO:0000256" key="4">
    <source>
        <dbReference type="ARBA" id="ARBA00007090"/>
    </source>
</evidence>
<evidence type="ECO:0000256" key="21">
    <source>
        <dbReference type="ARBA" id="ARBA00023251"/>
    </source>
</evidence>
<accession>R4YRU3</accession>
<evidence type="ECO:0000256" key="23">
    <source>
        <dbReference type="ARBA" id="ARBA00023316"/>
    </source>
</evidence>
<feature type="region of interest" description="Disordered" evidence="28">
    <location>
        <begin position="830"/>
        <end position="861"/>
    </location>
</feature>
<evidence type="ECO:0000256" key="17">
    <source>
        <dbReference type="ARBA" id="ARBA00022968"/>
    </source>
</evidence>
<evidence type="ECO:0000256" key="13">
    <source>
        <dbReference type="ARBA" id="ARBA00022679"/>
    </source>
</evidence>
<evidence type="ECO:0000256" key="26">
    <source>
        <dbReference type="ARBA" id="ARBA00049902"/>
    </source>
</evidence>
<keyword evidence="18" id="KW-0573">Peptidoglycan synthesis</keyword>
<dbReference type="GO" id="GO:0005886">
    <property type="term" value="C:plasma membrane"/>
    <property type="evidence" value="ECO:0007669"/>
    <property type="project" value="UniProtKB-SubCell"/>
</dbReference>
<evidence type="ECO:0000256" key="15">
    <source>
        <dbReference type="ARBA" id="ARBA00022801"/>
    </source>
</evidence>
<name>R4YRU3_OLEAN</name>
<evidence type="ECO:0000256" key="19">
    <source>
        <dbReference type="ARBA" id="ARBA00022989"/>
    </source>
</evidence>
<evidence type="ECO:0000256" key="27">
    <source>
        <dbReference type="ARBA" id="ARBA00060592"/>
    </source>
</evidence>